<organism evidence="2 3">
    <name type="scientific">Caenorhabditis auriculariae</name>
    <dbReference type="NCBI Taxonomy" id="2777116"/>
    <lineage>
        <taxon>Eukaryota</taxon>
        <taxon>Metazoa</taxon>
        <taxon>Ecdysozoa</taxon>
        <taxon>Nematoda</taxon>
        <taxon>Chromadorea</taxon>
        <taxon>Rhabditida</taxon>
        <taxon>Rhabditina</taxon>
        <taxon>Rhabditomorpha</taxon>
        <taxon>Rhabditoidea</taxon>
        <taxon>Rhabditidae</taxon>
        <taxon>Peloderinae</taxon>
        <taxon>Caenorhabditis</taxon>
    </lineage>
</organism>
<dbReference type="OrthoDB" id="5842445at2759"/>
<dbReference type="AlphaFoldDB" id="A0A8S1HFW5"/>
<feature type="region of interest" description="Disordered" evidence="1">
    <location>
        <begin position="1"/>
        <end position="43"/>
    </location>
</feature>
<keyword evidence="3" id="KW-1185">Reference proteome</keyword>
<proteinExistence type="predicted"/>
<protein>
    <submittedName>
        <fullName evidence="2">Uncharacterized protein</fullName>
    </submittedName>
</protein>
<comment type="caution">
    <text evidence="2">The sequence shown here is derived from an EMBL/GenBank/DDBJ whole genome shotgun (WGS) entry which is preliminary data.</text>
</comment>
<sequence>MGNRSSTHYPPPPQWMHPPPGGQRGCYPSPYPEQKRPIGPGAFAEPYIPHQNVRRSMISLNADSGYLTSPSGDSDRMRMRGSRMSLNHVEFDHLPPMQPHILIPHDAKTLKKLEKMEKKQQKLWKKLGRMPVPPPMHLPPPPPMYTRAMSFDDLNRCVYWFLHIQIQ</sequence>
<evidence type="ECO:0000313" key="3">
    <source>
        <dbReference type="Proteomes" id="UP000835052"/>
    </source>
</evidence>
<evidence type="ECO:0000256" key="1">
    <source>
        <dbReference type="SAM" id="MobiDB-lite"/>
    </source>
</evidence>
<accession>A0A8S1HFW5</accession>
<dbReference type="EMBL" id="CAJGYM010000046">
    <property type="protein sequence ID" value="CAD6194624.1"/>
    <property type="molecule type" value="Genomic_DNA"/>
</dbReference>
<dbReference type="Proteomes" id="UP000835052">
    <property type="component" value="Unassembled WGS sequence"/>
</dbReference>
<gene>
    <name evidence="2" type="ORF">CAUJ_LOCUS10543</name>
</gene>
<name>A0A8S1HFW5_9PELO</name>
<feature type="compositionally biased region" description="Pro residues" evidence="1">
    <location>
        <begin position="9"/>
        <end position="21"/>
    </location>
</feature>
<reference evidence="2" key="1">
    <citation type="submission" date="2020-10" db="EMBL/GenBank/DDBJ databases">
        <authorList>
            <person name="Kikuchi T."/>
        </authorList>
    </citation>
    <scope>NUCLEOTIDE SEQUENCE</scope>
    <source>
        <strain evidence="2">NKZ352</strain>
    </source>
</reference>
<evidence type="ECO:0000313" key="2">
    <source>
        <dbReference type="EMBL" id="CAD6194624.1"/>
    </source>
</evidence>